<keyword evidence="2" id="KW-0614">Plasmid</keyword>
<sequence length="99" mass="10917">MAALDRVIPSDEPGYQASALAGTERRDHSRNAKPLPSEMKMGMSCLNKRQTVLEVLRDGRSLGGGFTVMRCAPSLSLFGRHRRKGMDTAIWIARRVGNC</sequence>
<reference evidence="2" key="1">
    <citation type="submission" date="2013-11" db="EMBL/GenBank/DDBJ databases">
        <title>Draft genome sequence of the broad-host-range Rhizobium sp. LPU83 strain, a member of the low-genetic diversity Oregon-like Rhizobium sp. group.</title>
        <authorList>
            <person name="Wibberg D."/>
            <person name="Puehler A."/>
            <person name="Schlueter A."/>
        </authorList>
    </citation>
    <scope>NUCLEOTIDE SEQUENCE [LARGE SCALE GENOMIC DNA]</scope>
    <source>
        <strain evidence="2">LPU83</strain>
        <plasmid evidence="2">pLPU83b</plasmid>
    </source>
</reference>
<evidence type="ECO:0000313" key="3">
    <source>
        <dbReference type="Proteomes" id="UP000019443"/>
    </source>
</evidence>
<organism evidence="2 3">
    <name type="scientific">Rhizobium favelukesii</name>
    <dbReference type="NCBI Taxonomy" id="348824"/>
    <lineage>
        <taxon>Bacteria</taxon>
        <taxon>Pseudomonadati</taxon>
        <taxon>Pseudomonadota</taxon>
        <taxon>Alphaproteobacteria</taxon>
        <taxon>Hyphomicrobiales</taxon>
        <taxon>Rhizobiaceae</taxon>
        <taxon>Rhizobium/Agrobacterium group</taxon>
        <taxon>Rhizobium</taxon>
    </lineage>
</organism>
<evidence type="ECO:0000313" key="2">
    <source>
        <dbReference type="EMBL" id="CDM60071.1"/>
    </source>
</evidence>
<protein>
    <submittedName>
        <fullName evidence="2">Uncharacterized protein</fullName>
    </submittedName>
</protein>
<comment type="caution">
    <text evidence="2">The sequence shown here is derived from an EMBL/GenBank/DDBJ whole genome shotgun (WGS) entry which is preliminary data.</text>
</comment>
<name>W6S0R5_9HYPH</name>
<accession>W6S0R5</accession>
<evidence type="ECO:0000256" key="1">
    <source>
        <dbReference type="SAM" id="MobiDB-lite"/>
    </source>
</evidence>
<feature type="region of interest" description="Disordered" evidence="1">
    <location>
        <begin position="1"/>
        <end position="40"/>
    </location>
</feature>
<dbReference type="Proteomes" id="UP000019443">
    <property type="component" value="Unassembled WGS sequence"/>
</dbReference>
<dbReference type="EMBL" id="CBYB010000005">
    <property type="protein sequence ID" value="CDM60071.1"/>
    <property type="molecule type" value="Genomic_DNA"/>
</dbReference>
<gene>
    <name evidence="2" type="ORF">LPU83_pLPU83b_0071</name>
</gene>
<geneLocation type="plasmid" evidence="2">
    <name>pLPU83b</name>
</geneLocation>
<proteinExistence type="predicted"/>
<keyword evidence="3" id="KW-1185">Reference proteome</keyword>
<dbReference type="AlphaFoldDB" id="W6S0R5"/>